<evidence type="ECO:0000313" key="1">
    <source>
        <dbReference type="EMBL" id="GII97019.1"/>
    </source>
</evidence>
<accession>A0A919RQU2</accession>
<comment type="caution">
    <text evidence="1">The sequence shown here is derived from an EMBL/GenBank/DDBJ whole genome shotgun (WGS) entry which is preliminary data.</text>
</comment>
<proteinExistence type="predicted"/>
<dbReference type="Proteomes" id="UP000606172">
    <property type="component" value="Unassembled WGS sequence"/>
</dbReference>
<sequence length="203" mass="23768">MVAGELRQQTGSIGIDRAKRWLNYSTRVATIYANTDKVFRDLLHFKWPHGGQEFSFDLGGKLRGGELHDKSFMAEVKAYRYEMDSPKEYREFVAECYVAFQEKPDRCDNLIWMSWSPFQAQSWHKHRAPESIKKHLLHTDNVFRVFGATSADEAKGEIDEQVIYELTKRLWLLTLCDEQEGLVITSDHYRHLRAFMGVEEESQ</sequence>
<gene>
    <name evidence="1" type="ORF">Ssi02_72500</name>
</gene>
<dbReference type="RefSeq" id="WP_380659588.1">
    <property type="nucleotide sequence ID" value="NZ_JBHLZQ010000019.1"/>
</dbReference>
<organism evidence="1 2">
    <name type="scientific">Sinosporangium siamense</name>
    <dbReference type="NCBI Taxonomy" id="1367973"/>
    <lineage>
        <taxon>Bacteria</taxon>
        <taxon>Bacillati</taxon>
        <taxon>Actinomycetota</taxon>
        <taxon>Actinomycetes</taxon>
        <taxon>Streptosporangiales</taxon>
        <taxon>Streptosporangiaceae</taxon>
        <taxon>Sinosporangium</taxon>
    </lineage>
</organism>
<dbReference type="AlphaFoldDB" id="A0A919RQU2"/>
<dbReference type="EMBL" id="BOOW01000053">
    <property type="protein sequence ID" value="GII97019.1"/>
    <property type="molecule type" value="Genomic_DNA"/>
</dbReference>
<evidence type="ECO:0000313" key="2">
    <source>
        <dbReference type="Proteomes" id="UP000606172"/>
    </source>
</evidence>
<name>A0A919RQU2_9ACTN</name>
<keyword evidence="2" id="KW-1185">Reference proteome</keyword>
<evidence type="ECO:0008006" key="3">
    <source>
        <dbReference type="Google" id="ProtNLM"/>
    </source>
</evidence>
<protein>
    <recommendedName>
        <fullName evidence="3">Restriction endonuclease</fullName>
    </recommendedName>
</protein>
<reference evidence="1" key="1">
    <citation type="submission" date="2021-01" db="EMBL/GenBank/DDBJ databases">
        <title>Whole genome shotgun sequence of Sinosporangium siamense NBRC 109515.</title>
        <authorList>
            <person name="Komaki H."/>
            <person name="Tamura T."/>
        </authorList>
    </citation>
    <scope>NUCLEOTIDE SEQUENCE</scope>
    <source>
        <strain evidence="1">NBRC 109515</strain>
    </source>
</reference>